<evidence type="ECO:0000256" key="1">
    <source>
        <dbReference type="SAM" id="MobiDB-lite"/>
    </source>
</evidence>
<dbReference type="Proteomes" id="UP000191672">
    <property type="component" value="Unassembled WGS sequence"/>
</dbReference>
<proteinExistence type="predicted"/>
<protein>
    <submittedName>
        <fullName evidence="3">Uncharacterized protein</fullName>
    </submittedName>
</protein>
<keyword evidence="2" id="KW-0732">Signal</keyword>
<dbReference type="EMBL" id="MDYN01000019">
    <property type="protein sequence ID" value="OQD82844.1"/>
    <property type="molecule type" value="Genomic_DNA"/>
</dbReference>
<feature type="chain" id="PRO_5012618893" evidence="2">
    <location>
        <begin position="17"/>
        <end position="76"/>
    </location>
</feature>
<evidence type="ECO:0000256" key="2">
    <source>
        <dbReference type="SAM" id="SignalP"/>
    </source>
</evidence>
<comment type="caution">
    <text evidence="3">The sequence shown here is derived from an EMBL/GenBank/DDBJ whole genome shotgun (WGS) entry which is preliminary data.</text>
</comment>
<evidence type="ECO:0000313" key="4">
    <source>
        <dbReference type="Proteomes" id="UP000191672"/>
    </source>
</evidence>
<organism evidence="3 4">
    <name type="scientific">Penicillium antarcticum</name>
    <dbReference type="NCBI Taxonomy" id="416450"/>
    <lineage>
        <taxon>Eukaryota</taxon>
        <taxon>Fungi</taxon>
        <taxon>Dikarya</taxon>
        <taxon>Ascomycota</taxon>
        <taxon>Pezizomycotina</taxon>
        <taxon>Eurotiomycetes</taxon>
        <taxon>Eurotiomycetidae</taxon>
        <taxon>Eurotiales</taxon>
        <taxon>Aspergillaceae</taxon>
        <taxon>Penicillium</taxon>
    </lineage>
</organism>
<gene>
    <name evidence="3" type="ORF">PENANT_c019G09820</name>
</gene>
<keyword evidence="4" id="KW-1185">Reference proteome</keyword>
<feature type="signal peptide" evidence="2">
    <location>
        <begin position="1"/>
        <end position="16"/>
    </location>
</feature>
<dbReference type="AlphaFoldDB" id="A0A1V6Q0N5"/>
<feature type="region of interest" description="Disordered" evidence="1">
    <location>
        <begin position="34"/>
        <end position="64"/>
    </location>
</feature>
<evidence type="ECO:0000313" key="3">
    <source>
        <dbReference type="EMBL" id="OQD82844.1"/>
    </source>
</evidence>
<accession>A0A1V6Q0N5</accession>
<sequence length="76" mass="8267">MHYIYLCFLLVAGAMAIPGHHIQRSENHISEATATAKNIPQAQTNPVASTEPTSPLNNVNLNNGTDELDLAKWAKL</sequence>
<reference evidence="4" key="1">
    <citation type="journal article" date="2017" name="Nat. Microbiol.">
        <title>Global analysis of biosynthetic gene clusters reveals vast potential of secondary metabolite production in Penicillium species.</title>
        <authorList>
            <person name="Nielsen J.C."/>
            <person name="Grijseels S."/>
            <person name="Prigent S."/>
            <person name="Ji B."/>
            <person name="Dainat J."/>
            <person name="Nielsen K.F."/>
            <person name="Frisvad J.C."/>
            <person name="Workman M."/>
            <person name="Nielsen J."/>
        </authorList>
    </citation>
    <scope>NUCLEOTIDE SEQUENCE [LARGE SCALE GENOMIC DNA]</scope>
    <source>
        <strain evidence="4">IBT 31811</strain>
    </source>
</reference>
<name>A0A1V6Q0N5_9EURO</name>